<dbReference type="InterPro" id="IPR011990">
    <property type="entry name" value="TPR-like_helical_dom_sf"/>
</dbReference>
<proteinExistence type="inferred from homology"/>
<dbReference type="GO" id="GO:1902369">
    <property type="term" value="P:negative regulation of RNA catabolic process"/>
    <property type="evidence" value="ECO:0007669"/>
    <property type="project" value="TreeGrafter"/>
</dbReference>
<feature type="region of interest" description="Disordered" evidence="4">
    <location>
        <begin position="1"/>
        <end position="89"/>
    </location>
</feature>
<dbReference type="Pfam" id="PF08424">
    <property type="entry name" value="NRDE-2"/>
    <property type="match status" value="1"/>
</dbReference>
<sequence>MSSRESSHGEKKRTVPKFTSFKPKPAEPDPQPKSDRDEKTSSQRSRHRDRRQDHEHLVEHERDKERPRQDVPRADHKVTTQAAPKSSNDVWFIDKRGDPLILRYGSNDRGKVPSYYRFGAGKLLGSPSPFSLHRDGAREEFTIRNYSREGASVFRDRNAMLAAASRWQKAKRIRPSSDAGALPTASDDFISLEPPRKRRREDHGPTSVPEYRSIYRKLEEAEPDSDDSSESGEEHAAPEMSSSKKRSIELSRQVRDSPAEIPAWLELIGLQDVLFRENQGGNSSPAGQLTTVDEARGLAGLKLSLYEEALPHASQSKDQEELFKGLMREGSRVWDAKTLSKRWDEVSKSHKDSFTLWVARLNFELSKVATCNYEDLKGFLTDKLRYLSEALRKACLSGQGEANQLGVLCDQLAYVVLRLTRFLHNTGYAELGVAVWQAILELAFCRPARFLIADDGFESSFSHFWESEVPRIGEDGAKGWSSFADANDAPEPPEPKASQSGEAPQTRDVFKAWAITERQTTARSRMPARTLDEGSEDDPYRVVMFSDIKDFMVLVPATAIPQVGPRLVDAFLLFCGFPTAGLSSGLVQAAQHDPFVAGRSKAFEAAITGKAAPAAGDQTTRAPDFQQQGGSMALCQDVLFPGDNWFHYINRRSGGDRSEEDLVDVSWVIGTLRYLVHQCGLEGLAEYYLAMEWLSDPKGARKVAKGLLKQFSSNIKLYSAYARIEWVNGNLDVSEKVMSAATSQGLSSASTDGQLLWNTWSWIHLESGHKQAALSRLCSSVDNTLGDSSPSPALLLKAKSHFSTTRDYALSSRQLEKAIQFAESLALLEYLAADELSGLASESQGNISASLASIHKFFEELTSHNLAFSPFHDRILQTAAHLLYYHATHGPYKPSTLRTHLQRLTTLSPQNTILLTLWTWSSSSSPSSLLNDPLRTHLHNLPTPSLSTHLLSISHEFKFGSIHSTRAAFESALNSDACSGYYLLWISYLRFCHAQKELRRRAKEVFYRAIAACPLVKEVYMQAFGTLLVGDFGSADLRGVYGTMVGKGVRVRVDLEVWEGRWKGK</sequence>
<dbReference type="AlphaFoldDB" id="A0AAJ0F721"/>
<accession>A0AAJ0F721</accession>
<comment type="subcellular location">
    <subcellularLocation>
        <location evidence="1">Nucleus</location>
    </subcellularLocation>
</comment>
<evidence type="ECO:0000256" key="3">
    <source>
        <dbReference type="ARBA" id="ARBA00023242"/>
    </source>
</evidence>
<feature type="compositionally biased region" description="Basic and acidic residues" evidence="4">
    <location>
        <begin position="50"/>
        <end position="78"/>
    </location>
</feature>
<comment type="similarity">
    <text evidence="2">Belongs to the NRDE2 family.</text>
</comment>
<comment type="caution">
    <text evidence="5">The sequence shown here is derived from an EMBL/GenBank/DDBJ whole genome shotgun (WGS) entry which is preliminary data.</text>
</comment>
<evidence type="ECO:0000313" key="5">
    <source>
        <dbReference type="EMBL" id="KAK1750735.1"/>
    </source>
</evidence>
<feature type="compositionally biased region" description="Polar residues" evidence="4">
    <location>
        <begin position="79"/>
        <end position="89"/>
    </location>
</feature>
<evidence type="ECO:0000256" key="2">
    <source>
        <dbReference type="ARBA" id="ARBA00009265"/>
    </source>
</evidence>
<dbReference type="GO" id="GO:0031048">
    <property type="term" value="P:regulatory ncRNA-mediated heterochromatin formation"/>
    <property type="evidence" value="ECO:0007669"/>
    <property type="project" value="TreeGrafter"/>
</dbReference>
<feature type="compositionally biased region" description="Basic and acidic residues" evidence="4">
    <location>
        <begin position="1"/>
        <end position="13"/>
    </location>
</feature>
<dbReference type="EMBL" id="MU839845">
    <property type="protein sequence ID" value="KAK1750735.1"/>
    <property type="molecule type" value="Genomic_DNA"/>
</dbReference>
<dbReference type="Gene3D" id="1.25.40.10">
    <property type="entry name" value="Tetratricopeptide repeat domain"/>
    <property type="match status" value="1"/>
</dbReference>
<keyword evidence="3" id="KW-0539">Nucleus</keyword>
<dbReference type="InterPro" id="IPR013633">
    <property type="entry name" value="NRDE-2"/>
</dbReference>
<name>A0AAJ0F721_9PEZI</name>
<gene>
    <name evidence="5" type="ORF">QBC47DRAFT_331426</name>
</gene>
<feature type="compositionally biased region" description="Acidic residues" evidence="4">
    <location>
        <begin position="221"/>
        <end position="231"/>
    </location>
</feature>
<protein>
    <submittedName>
        <fullName evidence="5">NRDE-2, necessary for RNA interference-domain-containing protein</fullName>
    </submittedName>
</protein>
<dbReference type="PANTHER" id="PTHR13471">
    <property type="entry name" value="TETRATRICOPEPTIDE-LIKE HELICAL"/>
    <property type="match status" value="1"/>
</dbReference>
<dbReference type="PANTHER" id="PTHR13471:SF0">
    <property type="entry name" value="NUCLEAR EXOSOME REGULATOR NRDE2"/>
    <property type="match status" value="1"/>
</dbReference>
<evidence type="ECO:0000313" key="6">
    <source>
        <dbReference type="Proteomes" id="UP001239445"/>
    </source>
</evidence>
<dbReference type="Proteomes" id="UP001239445">
    <property type="component" value="Unassembled WGS sequence"/>
</dbReference>
<dbReference type="GO" id="GO:0071013">
    <property type="term" value="C:catalytic step 2 spliceosome"/>
    <property type="evidence" value="ECO:0007669"/>
    <property type="project" value="TreeGrafter"/>
</dbReference>
<keyword evidence="6" id="KW-1185">Reference proteome</keyword>
<evidence type="ECO:0000256" key="1">
    <source>
        <dbReference type="ARBA" id="ARBA00004123"/>
    </source>
</evidence>
<reference evidence="5" key="1">
    <citation type="submission" date="2023-06" db="EMBL/GenBank/DDBJ databases">
        <title>Genome-scale phylogeny and comparative genomics of the fungal order Sordariales.</title>
        <authorList>
            <consortium name="Lawrence Berkeley National Laboratory"/>
            <person name="Hensen N."/>
            <person name="Bonometti L."/>
            <person name="Westerberg I."/>
            <person name="Brannstrom I.O."/>
            <person name="Guillou S."/>
            <person name="Cros-Aarteil S."/>
            <person name="Calhoun S."/>
            <person name="Haridas S."/>
            <person name="Kuo A."/>
            <person name="Mondo S."/>
            <person name="Pangilinan J."/>
            <person name="Riley R."/>
            <person name="Labutti K."/>
            <person name="Andreopoulos B."/>
            <person name="Lipzen A."/>
            <person name="Chen C."/>
            <person name="Yanf M."/>
            <person name="Daum C."/>
            <person name="Ng V."/>
            <person name="Clum A."/>
            <person name="Steindorff A."/>
            <person name="Ohm R."/>
            <person name="Martin F."/>
            <person name="Silar P."/>
            <person name="Natvig D."/>
            <person name="Lalanne C."/>
            <person name="Gautier V."/>
            <person name="Ament-Velasquez S.L."/>
            <person name="Kruys A."/>
            <person name="Hutchinson M.I."/>
            <person name="Powell A.J."/>
            <person name="Barry K."/>
            <person name="Miller A.N."/>
            <person name="Grigoriev I.V."/>
            <person name="Debuchy R."/>
            <person name="Gladieux P."/>
            <person name="Thoren M.H."/>
            <person name="Johannesson H."/>
        </authorList>
    </citation>
    <scope>NUCLEOTIDE SEQUENCE</scope>
    <source>
        <strain evidence="5">PSN4</strain>
    </source>
</reference>
<evidence type="ECO:0000256" key="4">
    <source>
        <dbReference type="SAM" id="MobiDB-lite"/>
    </source>
</evidence>
<feature type="region of interest" description="Disordered" evidence="4">
    <location>
        <begin position="480"/>
        <end position="505"/>
    </location>
</feature>
<feature type="region of interest" description="Disordered" evidence="4">
    <location>
        <begin position="165"/>
        <end position="251"/>
    </location>
</feature>
<organism evidence="5 6">
    <name type="scientific">Echria macrotheca</name>
    <dbReference type="NCBI Taxonomy" id="438768"/>
    <lineage>
        <taxon>Eukaryota</taxon>
        <taxon>Fungi</taxon>
        <taxon>Dikarya</taxon>
        <taxon>Ascomycota</taxon>
        <taxon>Pezizomycotina</taxon>
        <taxon>Sordariomycetes</taxon>
        <taxon>Sordariomycetidae</taxon>
        <taxon>Sordariales</taxon>
        <taxon>Schizotheciaceae</taxon>
        <taxon>Echria</taxon>
    </lineage>
</organism>
<feature type="compositionally biased region" description="Basic and acidic residues" evidence="4">
    <location>
        <begin position="24"/>
        <end position="41"/>
    </location>
</feature>